<dbReference type="InterPro" id="IPR011990">
    <property type="entry name" value="TPR-like_helical_dom_sf"/>
</dbReference>
<evidence type="ECO:0000313" key="1">
    <source>
        <dbReference type="EMBL" id="OOR91187.1"/>
    </source>
</evidence>
<dbReference type="EMBL" id="UGQE01000004">
    <property type="protein sequence ID" value="STZ13776.1"/>
    <property type="molecule type" value="Genomic_DNA"/>
</dbReference>
<dbReference type="OrthoDB" id="129043at2"/>
<evidence type="ECO:0000313" key="4">
    <source>
        <dbReference type="Proteomes" id="UP000255279"/>
    </source>
</evidence>
<dbReference type="SUPFAM" id="SSF48452">
    <property type="entry name" value="TPR-like"/>
    <property type="match status" value="1"/>
</dbReference>
<name>A0A1T0A677_9GAMM</name>
<dbReference type="Gene3D" id="1.25.40.10">
    <property type="entry name" value="Tetratricopeptide repeat domain"/>
    <property type="match status" value="1"/>
</dbReference>
<dbReference type="RefSeq" id="WP_078276127.1">
    <property type="nucleotide sequence ID" value="NZ_CAACXO010000047.1"/>
</dbReference>
<gene>
    <name evidence="1" type="ORF">B0181_03640</name>
    <name evidence="2" type="ORF">NCTC10293_01354</name>
</gene>
<dbReference type="Proteomes" id="UP000255279">
    <property type="component" value="Unassembled WGS sequence"/>
</dbReference>
<dbReference type="GO" id="GO:0016740">
    <property type="term" value="F:transferase activity"/>
    <property type="evidence" value="ECO:0007669"/>
    <property type="project" value="UniProtKB-KW"/>
</dbReference>
<evidence type="ECO:0000313" key="3">
    <source>
        <dbReference type="Proteomes" id="UP000190435"/>
    </source>
</evidence>
<proteinExistence type="predicted"/>
<keyword evidence="3" id="KW-1185">Reference proteome</keyword>
<dbReference type="PROSITE" id="PS51257">
    <property type="entry name" value="PROKAR_LIPOPROTEIN"/>
    <property type="match status" value="1"/>
</dbReference>
<organism evidence="1 3">
    <name type="scientific">Moraxella caviae</name>
    <dbReference type="NCBI Taxonomy" id="34060"/>
    <lineage>
        <taxon>Bacteria</taxon>
        <taxon>Pseudomonadati</taxon>
        <taxon>Pseudomonadota</taxon>
        <taxon>Gammaproteobacteria</taxon>
        <taxon>Moraxellales</taxon>
        <taxon>Moraxellaceae</taxon>
        <taxon>Moraxella</taxon>
    </lineage>
</organism>
<dbReference type="EMBL" id="MUXU01000024">
    <property type="protein sequence ID" value="OOR91187.1"/>
    <property type="molecule type" value="Genomic_DNA"/>
</dbReference>
<reference evidence="2 4" key="2">
    <citation type="submission" date="2018-06" db="EMBL/GenBank/DDBJ databases">
        <authorList>
            <consortium name="Pathogen Informatics"/>
            <person name="Doyle S."/>
        </authorList>
    </citation>
    <scope>NUCLEOTIDE SEQUENCE [LARGE SCALE GENOMIC DNA]</scope>
    <source>
        <strain evidence="2 4">NCTC10293</strain>
    </source>
</reference>
<dbReference type="AlphaFoldDB" id="A0A1T0A677"/>
<sequence>MDLKIGAKFGVKIGAFGMMMASVLALSACQSASHQAQPHLQKPSAQKLGAQKISRKASTQDLAPIRTELAARYIAAGQLDEAKRALDLALLADNRYAPAYDMMGVLLWREGSAQNLAAADGYFRRAIALDDGFVQAYNNYGVYLAQTGRASEAVPYLQTAGAHLGYAGRAQSLENLGFVLQELSQPAANDAFVRALQAGSQNPAVHLAVLDFYLQTQPTLAKALYDKMAQAGEQRLPADVLQRGVQLAALAGDDVAKQRRLALLQSAQSQNFTR</sequence>
<accession>A0A1T0A677</accession>
<keyword evidence="2" id="KW-0808">Transferase</keyword>
<dbReference type="Proteomes" id="UP000190435">
    <property type="component" value="Unassembled WGS sequence"/>
</dbReference>
<evidence type="ECO:0000313" key="2">
    <source>
        <dbReference type="EMBL" id="STZ13776.1"/>
    </source>
</evidence>
<reference evidence="1 3" key="1">
    <citation type="submission" date="2017-02" db="EMBL/GenBank/DDBJ databases">
        <title>Draft genome sequence of Moraxella caviae CCUG 355 type strain.</title>
        <authorList>
            <person name="Engstrom-Jakobsson H."/>
            <person name="Salva-Serra F."/>
            <person name="Thorell K."/>
            <person name="Gonzales-Siles L."/>
            <person name="Karlsson R."/>
            <person name="Boulund F."/>
            <person name="Engstrand L."/>
            <person name="Moore E."/>
        </authorList>
    </citation>
    <scope>NUCLEOTIDE SEQUENCE [LARGE SCALE GENOMIC DNA]</scope>
    <source>
        <strain evidence="1 3">CCUG 355</strain>
    </source>
</reference>
<protein>
    <submittedName>
        <fullName evidence="2">Predicted O-linked N-acetylglucosamine transferase, SPINDLY family</fullName>
    </submittedName>
</protein>
<dbReference type="STRING" id="34060.B0181_03640"/>